<evidence type="ECO:0000256" key="1">
    <source>
        <dbReference type="ARBA" id="ARBA00022741"/>
    </source>
</evidence>
<dbReference type="InterPro" id="IPR000795">
    <property type="entry name" value="T_Tr_GTP-bd_dom"/>
</dbReference>
<dbReference type="PANTHER" id="PTHR43261">
    <property type="entry name" value="TRANSLATION ELONGATION FACTOR G-RELATED"/>
    <property type="match status" value="1"/>
</dbReference>
<dbReference type="GO" id="GO:0003924">
    <property type="term" value="F:GTPase activity"/>
    <property type="evidence" value="ECO:0007669"/>
    <property type="project" value="InterPro"/>
</dbReference>
<dbReference type="SUPFAM" id="SSF52540">
    <property type="entry name" value="P-loop containing nucleoside triphosphate hydrolases"/>
    <property type="match status" value="1"/>
</dbReference>
<keyword evidence="1" id="KW-0547">Nucleotide-binding</keyword>
<dbReference type="GO" id="GO:0032790">
    <property type="term" value="P:ribosome disassembly"/>
    <property type="evidence" value="ECO:0007669"/>
    <property type="project" value="TreeGrafter"/>
</dbReference>
<keyword evidence="2" id="KW-0342">GTP-binding</keyword>
<feature type="domain" description="Tr-type G" evidence="3">
    <location>
        <begin position="7"/>
        <end position="168"/>
    </location>
</feature>
<dbReference type="Pfam" id="PF00009">
    <property type="entry name" value="GTP_EFTU"/>
    <property type="match status" value="1"/>
</dbReference>
<dbReference type="InterPro" id="IPR005225">
    <property type="entry name" value="Small_GTP-bd"/>
</dbReference>
<dbReference type="PANTHER" id="PTHR43261:SF6">
    <property type="entry name" value="ELONGATION FACTOR G-LIKE PROTEIN"/>
    <property type="match status" value="1"/>
</dbReference>
<sequence>MKDYSTKNIINLALTGHATTGKTTLAEAMACNAGIIHKMGSVDAGTTVSDYREYEIQNQHSISLTLLNLEWQEKKINILDAPGYLDFHGEVKSAMRVADLAGIVVSATDGIDIGTELCSDYADKDYSIPKLFIINMADKDQADFDSVLAALQERYGRTVFPFTLPVNP</sequence>
<evidence type="ECO:0000256" key="2">
    <source>
        <dbReference type="ARBA" id="ARBA00023134"/>
    </source>
</evidence>
<dbReference type="NCBIfam" id="TIGR00231">
    <property type="entry name" value="small_GTP"/>
    <property type="match status" value="1"/>
</dbReference>
<organism evidence="4">
    <name type="scientific">marine metagenome</name>
    <dbReference type="NCBI Taxonomy" id="408172"/>
    <lineage>
        <taxon>unclassified sequences</taxon>
        <taxon>metagenomes</taxon>
        <taxon>ecological metagenomes</taxon>
    </lineage>
</organism>
<protein>
    <recommendedName>
        <fullName evidence="3">Tr-type G domain-containing protein</fullName>
    </recommendedName>
</protein>
<dbReference type="Gene3D" id="3.40.50.300">
    <property type="entry name" value="P-loop containing nucleotide triphosphate hydrolases"/>
    <property type="match status" value="2"/>
</dbReference>
<accession>A0A382V7Y8</accession>
<dbReference type="GO" id="GO:0005525">
    <property type="term" value="F:GTP binding"/>
    <property type="evidence" value="ECO:0007669"/>
    <property type="project" value="UniProtKB-KW"/>
</dbReference>
<evidence type="ECO:0000313" key="4">
    <source>
        <dbReference type="EMBL" id="SVD42031.1"/>
    </source>
</evidence>
<gene>
    <name evidence="4" type="ORF">METZ01_LOCUS394885</name>
</gene>
<dbReference type="AlphaFoldDB" id="A0A382V7Y8"/>
<proteinExistence type="predicted"/>
<evidence type="ECO:0000259" key="3">
    <source>
        <dbReference type="PROSITE" id="PS51722"/>
    </source>
</evidence>
<dbReference type="PROSITE" id="PS51722">
    <property type="entry name" value="G_TR_2"/>
    <property type="match status" value="1"/>
</dbReference>
<feature type="non-terminal residue" evidence="4">
    <location>
        <position position="168"/>
    </location>
</feature>
<reference evidence="4" key="1">
    <citation type="submission" date="2018-05" db="EMBL/GenBank/DDBJ databases">
        <authorList>
            <person name="Lanie J.A."/>
            <person name="Ng W.-L."/>
            <person name="Kazmierczak K.M."/>
            <person name="Andrzejewski T.M."/>
            <person name="Davidsen T.M."/>
            <person name="Wayne K.J."/>
            <person name="Tettelin H."/>
            <person name="Glass J.I."/>
            <person name="Rusch D."/>
            <person name="Podicherti R."/>
            <person name="Tsui H.-C.T."/>
            <person name="Winkler M.E."/>
        </authorList>
    </citation>
    <scope>NUCLEOTIDE SEQUENCE</scope>
</reference>
<dbReference type="EMBL" id="UINC01149510">
    <property type="protein sequence ID" value="SVD42031.1"/>
    <property type="molecule type" value="Genomic_DNA"/>
</dbReference>
<dbReference type="InterPro" id="IPR027417">
    <property type="entry name" value="P-loop_NTPase"/>
</dbReference>
<name>A0A382V7Y8_9ZZZZ</name>